<dbReference type="AlphaFoldDB" id="A0A1E8PM71"/>
<dbReference type="PANTHER" id="PTHR30146">
    <property type="entry name" value="LACI-RELATED TRANSCRIPTIONAL REPRESSOR"/>
    <property type="match status" value="1"/>
</dbReference>
<proteinExistence type="predicted"/>
<dbReference type="Proteomes" id="UP000092634">
    <property type="component" value="Unassembled WGS sequence"/>
</dbReference>
<protein>
    <submittedName>
        <fullName evidence="5">LacI family transcriptional regulator</fullName>
    </submittedName>
</protein>
<sequence>MNLKNLAKTLGISETTVSRALNGYPEVSERTRERVLAAAQAAGYRPNPMARSLAVGRTNIVGIIYPLMPNDLADPMFIDIVGGMSEALEAQQMDMMIAPASATNEFHTYQRMVKGRRIDGLIVGRTKPYDERIAYLAQQGMPFVAHGRTQLNQPHAWFDYDNEAGMRLAVERLAQLGHQRIGLISATPDLNFVRQRVESFQHAMQAGGLAVDPDNLVDHAHDRRAGYQAMQRLLARSPRPTAVIVDNHMSGVGAVRALLDAGIAIGSEMSLIVWGVMEDSLAGHNVTTVVQPDPRGAGAKMIHMLLALMDGTPVADLQELWPCELLPGESTGPVIHA</sequence>
<dbReference type="CDD" id="cd20010">
    <property type="entry name" value="PBP1_AglR-like"/>
    <property type="match status" value="1"/>
</dbReference>
<dbReference type="SUPFAM" id="SSF47413">
    <property type="entry name" value="lambda repressor-like DNA-binding domains"/>
    <property type="match status" value="1"/>
</dbReference>
<evidence type="ECO:0000256" key="2">
    <source>
        <dbReference type="ARBA" id="ARBA00023125"/>
    </source>
</evidence>
<dbReference type="GO" id="GO:0000976">
    <property type="term" value="F:transcription cis-regulatory region binding"/>
    <property type="evidence" value="ECO:0007669"/>
    <property type="project" value="TreeGrafter"/>
</dbReference>
<evidence type="ECO:0000256" key="3">
    <source>
        <dbReference type="ARBA" id="ARBA00023163"/>
    </source>
</evidence>
<dbReference type="Pfam" id="PF00356">
    <property type="entry name" value="LacI"/>
    <property type="match status" value="1"/>
</dbReference>
<keyword evidence="2" id="KW-0238">DNA-binding</keyword>
<evidence type="ECO:0000313" key="6">
    <source>
        <dbReference type="Proteomes" id="UP000092634"/>
    </source>
</evidence>
<reference evidence="5 6" key="1">
    <citation type="submission" date="2016-10" db="EMBL/GenBank/DDBJ databases">
        <title>Updated version of Genome Assembly of Janthinobacterium lividum ERGS5:01.</title>
        <authorList>
            <person name="Kumar R."/>
            <person name="Acharya V."/>
            <person name="Singh D."/>
        </authorList>
    </citation>
    <scope>NUCLEOTIDE SEQUENCE [LARGE SCALE GENOMIC DNA]</scope>
    <source>
        <strain evidence="5 6">ERGS5:01</strain>
    </source>
</reference>
<comment type="caution">
    <text evidence="5">The sequence shown here is derived from an EMBL/GenBank/DDBJ whole genome shotgun (WGS) entry which is preliminary data.</text>
</comment>
<organism evidence="5 6">
    <name type="scientific">Janthinobacterium lividum</name>
    <dbReference type="NCBI Taxonomy" id="29581"/>
    <lineage>
        <taxon>Bacteria</taxon>
        <taxon>Pseudomonadati</taxon>
        <taxon>Pseudomonadota</taxon>
        <taxon>Betaproteobacteria</taxon>
        <taxon>Burkholderiales</taxon>
        <taxon>Oxalobacteraceae</taxon>
        <taxon>Janthinobacterium</taxon>
    </lineage>
</organism>
<dbReference type="Gene3D" id="1.10.260.40">
    <property type="entry name" value="lambda repressor-like DNA-binding domains"/>
    <property type="match status" value="1"/>
</dbReference>
<dbReference type="SMART" id="SM00354">
    <property type="entry name" value="HTH_LACI"/>
    <property type="match status" value="1"/>
</dbReference>
<dbReference type="CDD" id="cd01392">
    <property type="entry name" value="HTH_LacI"/>
    <property type="match status" value="1"/>
</dbReference>
<dbReference type="InterPro" id="IPR000843">
    <property type="entry name" value="HTH_LacI"/>
</dbReference>
<dbReference type="InterPro" id="IPR028082">
    <property type="entry name" value="Peripla_BP_I"/>
</dbReference>
<evidence type="ECO:0000313" key="5">
    <source>
        <dbReference type="EMBL" id="OFJ46970.1"/>
    </source>
</evidence>
<dbReference type="PANTHER" id="PTHR30146:SF109">
    <property type="entry name" value="HTH-TYPE TRANSCRIPTIONAL REGULATOR GALS"/>
    <property type="match status" value="1"/>
</dbReference>
<dbReference type="Pfam" id="PF00532">
    <property type="entry name" value="Peripla_BP_1"/>
    <property type="match status" value="1"/>
</dbReference>
<dbReference type="InterPro" id="IPR001761">
    <property type="entry name" value="Peripla_BP/Lac1_sug-bd_dom"/>
</dbReference>
<dbReference type="EMBL" id="MAQB02000009">
    <property type="protein sequence ID" value="OFJ46970.1"/>
    <property type="molecule type" value="Genomic_DNA"/>
</dbReference>
<dbReference type="GO" id="GO:0003700">
    <property type="term" value="F:DNA-binding transcription factor activity"/>
    <property type="evidence" value="ECO:0007669"/>
    <property type="project" value="TreeGrafter"/>
</dbReference>
<keyword evidence="1" id="KW-0805">Transcription regulation</keyword>
<feature type="domain" description="HTH lacI-type" evidence="4">
    <location>
        <begin position="1"/>
        <end position="55"/>
    </location>
</feature>
<name>A0A1E8PM71_9BURK</name>
<dbReference type="Gene3D" id="3.40.50.2300">
    <property type="match status" value="2"/>
</dbReference>
<dbReference type="PROSITE" id="PS50932">
    <property type="entry name" value="HTH_LACI_2"/>
    <property type="match status" value="1"/>
</dbReference>
<gene>
    <name evidence="5" type="ORF">BA896_018025</name>
</gene>
<keyword evidence="3" id="KW-0804">Transcription</keyword>
<accession>A0A1E8PM71</accession>
<evidence type="ECO:0000256" key="1">
    <source>
        <dbReference type="ARBA" id="ARBA00023015"/>
    </source>
</evidence>
<dbReference type="InterPro" id="IPR010982">
    <property type="entry name" value="Lambda_DNA-bd_dom_sf"/>
</dbReference>
<dbReference type="SUPFAM" id="SSF53822">
    <property type="entry name" value="Periplasmic binding protein-like I"/>
    <property type="match status" value="1"/>
</dbReference>
<evidence type="ECO:0000259" key="4">
    <source>
        <dbReference type="PROSITE" id="PS50932"/>
    </source>
</evidence>